<dbReference type="AlphaFoldDB" id="A0A650ENI9"/>
<reference evidence="1" key="1">
    <citation type="journal article" date="2020" name="J. ISSAAS">
        <title>Lactobacilli and other gastrointestinal microbiota of Peromyscus leucopus, reservoir host for agents of Lyme disease and other zoonoses in North America.</title>
        <authorList>
            <person name="Milovic A."/>
            <person name="Bassam K."/>
            <person name="Shao H."/>
            <person name="Chatzistamou I."/>
            <person name="Tufts D.M."/>
            <person name="Diuk-Wasser M."/>
            <person name="Barbour A.G."/>
        </authorList>
    </citation>
    <scope>NUCLEOTIDE SEQUENCE</scope>
    <source>
        <strain evidence="1">LL50</strain>
    </source>
</reference>
<sequence length="182" mass="20354">MTTLLDIRNEVVRQIRAGIKDAKIEVAAHPGRFDEKELRRLMTKTPAIQTSFLFHHDGCGADESYIDFASWVLYRASNKDRLYDGGLDLVSRLVPVIRNIDADWAFAVEKIETENLFTGTLDNLNVTLWAVSWRLKIRGSAIDGDDAGIIDDSELDYFDGADATILVGNESVGHITNVEVKK</sequence>
<evidence type="ECO:0000313" key="1">
    <source>
        <dbReference type="EMBL" id="QGT51320.1"/>
    </source>
</evidence>
<protein>
    <submittedName>
        <fullName evidence="1">Uncharacterized protein</fullName>
    </submittedName>
</protein>
<organism evidence="1">
    <name type="scientific">uncultured Spirochaetaceae bacterium</name>
    <dbReference type="NCBI Taxonomy" id="201186"/>
    <lineage>
        <taxon>Bacteria</taxon>
        <taxon>Pseudomonadati</taxon>
        <taxon>Spirochaetota</taxon>
        <taxon>Spirochaetia</taxon>
        <taxon>Spirochaetales</taxon>
        <taxon>Spirochaetaceae</taxon>
        <taxon>environmental samples</taxon>
    </lineage>
</organism>
<dbReference type="EMBL" id="MN577574">
    <property type="protein sequence ID" value="QGT51320.1"/>
    <property type="molecule type" value="Genomic_DNA"/>
</dbReference>
<accession>A0A650ENI9</accession>
<name>A0A650ENI9_9SPIO</name>
<proteinExistence type="predicted"/>
<gene>
    <name evidence="1" type="ORF">Unknown280_0120</name>
</gene>